<evidence type="ECO:0000256" key="1">
    <source>
        <dbReference type="ARBA" id="ARBA00023157"/>
    </source>
</evidence>
<feature type="domain" description="CTCK" evidence="3">
    <location>
        <begin position="53"/>
        <end position="146"/>
    </location>
</feature>
<sequence>MTSDSLGGSRRRMVATRMILLCGWMVVVVQATQDKYDSNCETLPMEIHISKDEYDSESHMLMRTCEESIIVNKCEGACTSSIQPSAKNPLGFHKECKCCRESSYRERTIKLTNCYDPDGQRLTKPGVSTMSVSLNEPNDCQCHECGKKI</sequence>
<dbReference type="SMART" id="SM00041">
    <property type="entry name" value="CT"/>
    <property type="match status" value="1"/>
</dbReference>
<dbReference type="EMBL" id="VCGU01000002">
    <property type="protein sequence ID" value="TRY79958.1"/>
    <property type="molecule type" value="Genomic_DNA"/>
</dbReference>
<keyword evidence="2" id="KW-0732">Signal</keyword>
<organism evidence="4 5">
    <name type="scientific">Tigriopus californicus</name>
    <name type="common">Marine copepod</name>
    <dbReference type="NCBI Taxonomy" id="6832"/>
    <lineage>
        <taxon>Eukaryota</taxon>
        <taxon>Metazoa</taxon>
        <taxon>Ecdysozoa</taxon>
        <taxon>Arthropoda</taxon>
        <taxon>Crustacea</taxon>
        <taxon>Multicrustacea</taxon>
        <taxon>Hexanauplia</taxon>
        <taxon>Copepoda</taxon>
        <taxon>Harpacticoida</taxon>
        <taxon>Harpacticidae</taxon>
        <taxon>Tigriopus</taxon>
    </lineage>
</organism>
<name>A0A553PQJ3_TIGCA</name>
<dbReference type="AlphaFoldDB" id="A0A553PQJ3"/>
<dbReference type="PANTHER" id="PTHR41151:SF1">
    <property type="entry name" value="PARTNER OF BURSICON"/>
    <property type="match status" value="1"/>
</dbReference>
<keyword evidence="1" id="KW-1015">Disulfide bond</keyword>
<dbReference type="OMA" id="ECKCYKC"/>
<evidence type="ECO:0000313" key="4">
    <source>
        <dbReference type="EMBL" id="TRY79958.1"/>
    </source>
</evidence>
<dbReference type="InterPro" id="IPR006207">
    <property type="entry name" value="Cys_knot_C"/>
</dbReference>
<evidence type="ECO:0000256" key="2">
    <source>
        <dbReference type="SAM" id="SignalP"/>
    </source>
</evidence>
<comment type="caution">
    <text evidence="4">The sequence shown here is derived from an EMBL/GenBank/DDBJ whole genome shotgun (WGS) entry which is preliminary data.</text>
</comment>
<feature type="chain" id="PRO_5022020106" description="CTCK domain-containing protein" evidence="2">
    <location>
        <begin position="32"/>
        <end position="149"/>
    </location>
</feature>
<dbReference type="GO" id="GO:0031395">
    <property type="term" value="C:bursicon neuropeptide hormone complex"/>
    <property type="evidence" value="ECO:0007669"/>
    <property type="project" value="InterPro"/>
</dbReference>
<dbReference type="InterPro" id="IPR034441">
    <property type="entry name" value="Bursicon_suB"/>
</dbReference>
<dbReference type="InterPro" id="IPR029034">
    <property type="entry name" value="Cystine-knot_cytokine"/>
</dbReference>
<dbReference type="GO" id="GO:0001664">
    <property type="term" value="F:G protein-coupled receptor binding"/>
    <property type="evidence" value="ECO:0007669"/>
    <property type="project" value="InterPro"/>
</dbReference>
<dbReference type="OrthoDB" id="786951at2759"/>
<dbReference type="Proteomes" id="UP000318571">
    <property type="component" value="Chromosome 6"/>
</dbReference>
<proteinExistence type="predicted"/>
<keyword evidence="5" id="KW-1185">Reference proteome</keyword>
<protein>
    <recommendedName>
        <fullName evidence="3">CTCK domain-containing protein</fullName>
    </recommendedName>
</protein>
<evidence type="ECO:0000259" key="3">
    <source>
        <dbReference type="SMART" id="SM00041"/>
    </source>
</evidence>
<reference evidence="4 5" key="1">
    <citation type="journal article" date="2018" name="Nat. Ecol. Evol.">
        <title>Genomic signatures of mitonuclear coevolution across populations of Tigriopus californicus.</title>
        <authorList>
            <person name="Barreto F.S."/>
            <person name="Watson E.T."/>
            <person name="Lima T.G."/>
            <person name="Willett C.S."/>
            <person name="Edmands S."/>
            <person name="Li W."/>
            <person name="Burton R.S."/>
        </authorList>
    </citation>
    <scope>NUCLEOTIDE SEQUENCE [LARGE SCALE GENOMIC DNA]</scope>
    <source>
        <strain evidence="4 5">San Diego</strain>
    </source>
</reference>
<feature type="signal peptide" evidence="2">
    <location>
        <begin position="1"/>
        <end position="31"/>
    </location>
</feature>
<dbReference type="GO" id="GO:0007186">
    <property type="term" value="P:G protein-coupled receptor signaling pathway"/>
    <property type="evidence" value="ECO:0007669"/>
    <property type="project" value="TreeGrafter"/>
</dbReference>
<dbReference type="Gene3D" id="2.10.90.10">
    <property type="entry name" value="Cystine-knot cytokines"/>
    <property type="match status" value="1"/>
</dbReference>
<gene>
    <name evidence="4" type="ORF">TCAL_08095</name>
</gene>
<dbReference type="PANTHER" id="PTHR41151">
    <property type="entry name" value="PARTNER OF BURSICON"/>
    <property type="match status" value="1"/>
</dbReference>
<accession>A0A553PQJ3</accession>
<evidence type="ECO:0000313" key="5">
    <source>
        <dbReference type="Proteomes" id="UP000318571"/>
    </source>
</evidence>
<dbReference type="STRING" id="6832.A0A553PQJ3"/>
<dbReference type="GO" id="GO:0005184">
    <property type="term" value="F:neuropeptide hormone activity"/>
    <property type="evidence" value="ECO:0007669"/>
    <property type="project" value="InterPro"/>
</dbReference>